<keyword evidence="2" id="KW-0540">Nuclease</keyword>
<feature type="domain" description="Restriction endonuclease type IV Mrr" evidence="1">
    <location>
        <begin position="9"/>
        <end position="127"/>
    </location>
</feature>
<keyword evidence="3" id="KW-1185">Reference proteome</keyword>
<name>A0A1M5KYX9_9FLAO</name>
<dbReference type="RefSeq" id="WP_072963373.1">
    <property type="nucleotide sequence ID" value="NZ_FQUT01000018.1"/>
</dbReference>
<dbReference type="InterPro" id="IPR011856">
    <property type="entry name" value="tRNA_endonuc-like_dom_sf"/>
</dbReference>
<protein>
    <submittedName>
        <fullName evidence="2">Restriction endonuclease</fullName>
    </submittedName>
</protein>
<dbReference type="Proteomes" id="UP000184518">
    <property type="component" value="Unassembled WGS sequence"/>
</dbReference>
<organism evidence="2 3">
    <name type="scientific">Chryseobacterium arachidis</name>
    <dbReference type="NCBI Taxonomy" id="1416778"/>
    <lineage>
        <taxon>Bacteria</taxon>
        <taxon>Pseudomonadati</taxon>
        <taxon>Bacteroidota</taxon>
        <taxon>Flavobacteriia</taxon>
        <taxon>Flavobacteriales</taxon>
        <taxon>Weeksellaceae</taxon>
        <taxon>Chryseobacterium group</taxon>
        <taxon>Chryseobacterium</taxon>
    </lineage>
</organism>
<dbReference type="GO" id="GO:0004519">
    <property type="term" value="F:endonuclease activity"/>
    <property type="evidence" value="ECO:0007669"/>
    <property type="project" value="UniProtKB-KW"/>
</dbReference>
<dbReference type="InterPro" id="IPR011335">
    <property type="entry name" value="Restrct_endonuc-II-like"/>
</dbReference>
<accession>A0A1M5KYX9</accession>
<dbReference type="GO" id="GO:0009307">
    <property type="term" value="P:DNA restriction-modification system"/>
    <property type="evidence" value="ECO:0007669"/>
    <property type="project" value="InterPro"/>
</dbReference>
<dbReference type="GO" id="GO:0003677">
    <property type="term" value="F:DNA binding"/>
    <property type="evidence" value="ECO:0007669"/>
    <property type="project" value="InterPro"/>
</dbReference>
<dbReference type="AlphaFoldDB" id="A0A1M5KYX9"/>
<proteinExistence type="predicted"/>
<dbReference type="EMBL" id="FQUT01000018">
    <property type="protein sequence ID" value="SHG58008.1"/>
    <property type="molecule type" value="Genomic_DNA"/>
</dbReference>
<reference evidence="3" key="1">
    <citation type="submission" date="2016-11" db="EMBL/GenBank/DDBJ databases">
        <authorList>
            <person name="Varghese N."/>
            <person name="Submissions S."/>
        </authorList>
    </citation>
    <scope>NUCLEOTIDE SEQUENCE [LARGE SCALE GENOMIC DNA]</scope>
    <source>
        <strain evidence="3">DSM 27619</strain>
    </source>
</reference>
<dbReference type="OrthoDB" id="744987at2"/>
<evidence type="ECO:0000313" key="2">
    <source>
        <dbReference type="EMBL" id="SHG58008.1"/>
    </source>
</evidence>
<evidence type="ECO:0000313" key="3">
    <source>
        <dbReference type="Proteomes" id="UP000184518"/>
    </source>
</evidence>
<dbReference type="InterPro" id="IPR007560">
    <property type="entry name" value="Restrct_endonuc_IV_Mrr"/>
</dbReference>
<gene>
    <name evidence="2" type="ORF">SAMN05443633_1186</name>
</gene>
<dbReference type="SUPFAM" id="SSF52980">
    <property type="entry name" value="Restriction endonuclease-like"/>
    <property type="match status" value="1"/>
</dbReference>
<keyword evidence="2" id="KW-0378">Hydrolase</keyword>
<dbReference type="Gene3D" id="3.40.1350.10">
    <property type="match status" value="1"/>
</dbReference>
<evidence type="ECO:0000259" key="1">
    <source>
        <dbReference type="Pfam" id="PF04471"/>
    </source>
</evidence>
<dbReference type="Pfam" id="PF04471">
    <property type="entry name" value="Mrr_cat"/>
    <property type="match status" value="1"/>
</dbReference>
<keyword evidence="2" id="KW-0255">Endonuclease</keyword>
<sequence length="287" mass="32968">MENKSSSDLTWQEYEAITKYIYEMLGAKYGIKVKGYGKDCKVVGKSTVKHQVDVLTEQLDQGKPVLCAIECKFLKDKVAKDTVMKLHNIMIDCAIASGIIVSKMGFTRDTVTYAEHLGIKLVELREFDDGTGKAVRDVTLAELEIHNNITVRRPNILTIDLGSIQISEENQIMAMHFADYAMIQTPEGRTIPFNKYLRAFCDELHRNKTFLKTITVDYPPVAGKLVRKYDDRQYDIEKISFTGFLCEIDASSKRSFQIMDQVWMIMKEIFEKRSYKLTKNGIIFRDL</sequence>